<reference evidence="2 3" key="2">
    <citation type="journal article" date="2012" name="Stand. Genomic Sci.">
        <title>Complete genome sequence of the sulfate-reducing firmicute Desulfotomaculum ruminis type strain (DL(T)).</title>
        <authorList>
            <person name="Spring S."/>
            <person name="Visser M."/>
            <person name="Lu M."/>
            <person name="Copeland A."/>
            <person name="Lapidus A."/>
            <person name="Lucas S."/>
            <person name="Cheng J.F."/>
            <person name="Han C."/>
            <person name="Tapia R."/>
            <person name="Goodwin L.A."/>
            <person name="Pitluck S."/>
            <person name="Ivanova N."/>
            <person name="Land M."/>
            <person name="Hauser L."/>
            <person name="Larimer F."/>
            <person name="Rohde M."/>
            <person name="Goker M."/>
            <person name="Detter J.C."/>
            <person name="Kyrpides N.C."/>
            <person name="Woyke T."/>
            <person name="Schaap P.J."/>
            <person name="Plugge C.M."/>
            <person name="Muyzer G."/>
            <person name="Kuever J."/>
            <person name="Pereira I.A."/>
            <person name="Parshina S.N."/>
            <person name="Bernier-Latmani R."/>
            <person name="Stams A.J."/>
            <person name="Klenk H.P."/>
        </authorList>
    </citation>
    <scope>NUCLEOTIDE SEQUENCE [LARGE SCALE GENOMIC DNA]</scope>
    <source>
        <strain evidence="3">ATCC 23193 / DSM 2154 / NCIB 8452 / DL</strain>
    </source>
</reference>
<dbReference type="InterPro" id="IPR047525">
    <property type="entry name" value="TfoX-like"/>
</dbReference>
<proteinExistence type="predicted"/>
<accession>F6DS34</accession>
<reference evidence="3" key="1">
    <citation type="submission" date="2011-05" db="EMBL/GenBank/DDBJ databases">
        <title>Complete sequence of Desulfotomaculum ruminis DSM 2154.</title>
        <authorList>
            <person name="Lucas S."/>
            <person name="Copeland A."/>
            <person name="Lapidus A."/>
            <person name="Cheng J.-F."/>
            <person name="Goodwin L."/>
            <person name="Pitluck S."/>
            <person name="Lu M."/>
            <person name="Detter J.C."/>
            <person name="Han C."/>
            <person name="Tapia R."/>
            <person name="Land M."/>
            <person name="Hauser L."/>
            <person name="Kyrpides N."/>
            <person name="Ivanova N."/>
            <person name="Mikhailova N."/>
            <person name="Pagani I."/>
            <person name="Stams A.J.M."/>
            <person name="Plugge C.M."/>
            <person name="Muyzer G."/>
            <person name="Kuever J."/>
            <person name="Parshina S.N."/>
            <person name="Ivanova A.E."/>
            <person name="Nazina T.N."/>
            <person name="Brambilla E."/>
            <person name="Spring S."/>
            <person name="Klenk H.-P."/>
            <person name="Woyke T."/>
        </authorList>
    </citation>
    <scope>NUCLEOTIDE SEQUENCE [LARGE SCALE GENOMIC DNA]</scope>
    <source>
        <strain evidence="3">ATCC 23193 / DSM 2154 / NCIB 8452 / DL</strain>
    </source>
</reference>
<dbReference type="HOGENOM" id="CLU_163277_2_1_9"/>
<protein>
    <submittedName>
        <fullName evidence="2">TfoX domain-containing protein</fullName>
    </submittedName>
</protein>
<evidence type="ECO:0000313" key="2">
    <source>
        <dbReference type="EMBL" id="AEG58796.1"/>
    </source>
</evidence>
<dbReference type="OrthoDB" id="9796798at2"/>
<dbReference type="RefSeq" id="WP_013840571.1">
    <property type="nucleotide sequence ID" value="NC_015589.1"/>
</dbReference>
<dbReference type="EMBL" id="CP002780">
    <property type="protein sequence ID" value="AEG58796.1"/>
    <property type="molecule type" value="Genomic_DNA"/>
</dbReference>
<dbReference type="InterPro" id="IPR007077">
    <property type="entry name" value="TfoX_C"/>
</dbReference>
<evidence type="ECO:0000259" key="1">
    <source>
        <dbReference type="Pfam" id="PF04994"/>
    </source>
</evidence>
<dbReference type="KEGG" id="dru:Desru_0510"/>
<gene>
    <name evidence="2" type="ordered locus">Desru_0510</name>
</gene>
<dbReference type="eggNOG" id="COG3743">
    <property type="taxonomic scope" value="Bacteria"/>
</dbReference>
<organism evidence="2 3">
    <name type="scientific">Desulforamulus ruminis (strain ATCC 23193 / DSM 2154 / NCIMB 8452 / DL)</name>
    <name type="common">Desulfotomaculum ruminis</name>
    <dbReference type="NCBI Taxonomy" id="696281"/>
    <lineage>
        <taxon>Bacteria</taxon>
        <taxon>Bacillati</taxon>
        <taxon>Bacillota</taxon>
        <taxon>Clostridia</taxon>
        <taxon>Eubacteriales</taxon>
        <taxon>Peptococcaceae</taxon>
        <taxon>Desulforamulus</taxon>
    </lineage>
</organism>
<name>F6DS34_DESRL</name>
<feature type="domain" description="TfoX C-terminal" evidence="1">
    <location>
        <begin position="3"/>
        <end position="79"/>
    </location>
</feature>
<evidence type="ECO:0000313" key="3">
    <source>
        <dbReference type="Proteomes" id="UP000009234"/>
    </source>
</evidence>
<dbReference type="PANTHER" id="PTHR36121:SF1">
    <property type="entry name" value="PROTEIN SXY"/>
    <property type="match status" value="1"/>
</dbReference>
<dbReference type="AlphaFoldDB" id="F6DS34"/>
<sequence>MSGLKKLPNIGEILEEKLKKAGIHCPEDLINLGSREAFRRLRNYDGDGCYNMLCALEGAIQGVRWHYLSEKDKRSLKEFYMSLK</sequence>
<keyword evidence="3" id="KW-1185">Reference proteome</keyword>
<dbReference type="Pfam" id="PF04994">
    <property type="entry name" value="TfoX_C"/>
    <property type="match status" value="1"/>
</dbReference>
<dbReference type="STRING" id="696281.Desru_0510"/>
<dbReference type="PANTHER" id="PTHR36121">
    <property type="entry name" value="PROTEIN SXY"/>
    <property type="match status" value="1"/>
</dbReference>
<dbReference type="Proteomes" id="UP000009234">
    <property type="component" value="Chromosome"/>
</dbReference>
<dbReference type="Gene3D" id="1.10.150.20">
    <property type="entry name" value="5' to 3' exonuclease, C-terminal subdomain"/>
    <property type="match status" value="1"/>
</dbReference>